<dbReference type="Proteomes" id="UP000295277">
    <property type="component" value="Unassembled WGS sequence"/>
</dbReference>
<accession>A0A4R1Z398</accession>
<sequence length="376" mass="39894">MKFLRRKTGEKPDADDFNDYVEPFPPRRRDMPAPLDTGATGAPRAASRAVTRAIHSPLRDAEAFRERLRDLDVDPKDDLPDDPCDGAPDAPEDEYARGPGQWPTEGTALPGHMPVFQTAANAAVDPSRPVLFPGEDQGGARDETPRPHPVAGTGDERLQPSANGAPSSPAVANARAGRPESFGEATQQHGMAPSDPDPSIDGIATFEAPPPAAGRAGPGAGRARTRLLGFGQAEDPAVDPFARDAAPAPLAGTVPFFPVGWLVVVDGPGRGAHFTLFNGVAQIGRGADQTVRLDFGDTSISRSGHALLAYDDEEGRFFLGSGGKVNIVRLNGRPLLSTEEMSDRDVIRIGETTLRLVAFCGPDFTWSTERRDADIG</sequence>
<dbReference type="InterPro" id="IPR000253">
    <property type="entry name" value="FHA_dom"/>
</dbReference>
<organism evidence="3 4">
    <name type="scientific">Rhodovulum steppense</name>
    <dbReference type="NCBI Taxonomy" id="540251"/>
    <lineage>
        <taxon>Bacteria</taxon>
        <taxon>Pseudomonadati</taxon>
        <taxon>Pseudomonadota</taxon>
        <taxon>Alphaproteobacteria</taxon>
        <taxon>Rhodobacterales</taxon>
        <taxon>Paracoccaceae</taxon>
        <taxon>Rhodovulum</taxon>
    </lineage>
</organism>
<feature type="region of interest" description="Disordered" evidence="1">
    <location>
        <begin position="67"/>
        <end position="220"/>
    </location>
</feature>
<dbReference type="SUPFAM" id="SSF49879">
    <property type="entry name" value="SMAD/FHA domain"/>
    <property type="match status" value="1"/>
</dbReference>
<dbReference type="PROSITE" id="PS50006">
    <property type="entry name" value="FHA_DOMAIN"/>
    <property type="match status" value="1"/>
</dbReference>
<evidence type="ECO:0000313" key="4">
    <source>
        <dbReference type="Proteomes" id="UP000295277"/>
    </source>
</evidence>
<dbReference type="Gene3D" id="2.60.200.20">
    <property type="match status" value="1"/>
</dbReference>
<protein>
    <submittedName>
        <fullName evidence="3">FHA domain-containing protein</fullName>
    </submittedName>
</protein>
<dbReference type="Pfam" id="PF00498">
    <property type="entry name" value="FHA"/>
    <property type="match status" value="1"/>
</dbReference>
<feature type="domain" description="FHA" evidence="2">
    <location>
        <begin position="281"/>
        <end position="335"/>
    </location>
</feature>
<dbReference type="AlphaFoldDB" id="A0A4R1Z398"/>
<evidence type="ECO:0000259" key="2">
    <source>
        <dbReference type="PROSITE" id="PS50006"/>
    </source>
</evidence>
<comment type="caution">
    <text evidence="3">The sequence shown here is derived from an EMBL/GenBank/DDBJ whole genome shotgun (WGS) entry which is preliminary data.</text>
</comment>
<dbReference type="CDD" id="cd00060">
    <property type="entry name" value="FHA"/>
    <property type="match status" value="1"/>
</dbReference>
<dbReference type="EMBL" id="SLVM01000001">
    <property type="protein sequence ID" value="TCM88160.1"/>
    <property type="molecule type" value="Genomic_DNA"/>
</dbReference>
<evidence type="ECO:0000313" key="3">
    <source>
        <dbReference type="EMBL" id="TCM88160.1"/>
    </source>
</evidence>
<keyword evidence="4" id="KW-1185">Reference proteome</keyword>
<proteinExistence type="predicted"/>
<name>A0A4R1Z398_9RHOB</name>
<dbReference type="InterPro" id="IPR008984">
    <property type="entry name" value="SMAD_FHA_dom_sf"/>
</dbReference>
<evidence type="ECO:0000256" key="1">
    <source>
        <dbReference type="SAM" id="MobiDB-lite"/>
    </source>
</evidence>
<feature type="region of interest" description="Disordered" evidence="1">
    <location>
        <begin position="1"/>
        <end position="54"/>
    </location>
</feature>
<gene>
    <name evidence="3" type="ORF">EV216_101173</name>
</gene>
<feature type="compositionally biased region" description="Basic and acidic residues" evidence="1">
    <location>
        <begin position="67"/>
        <end position="78"/>
    </location>
</feature>
<reference evidence="3 4" key="1">
    <citation type="submission" date="2019-03" db="EMBL/GenBank/DDBJ databases">
        <title>Genomic Encyclopedia of Type Strains, Phase IV (KMG-IV): sequencing the most valuable type-strain genomes for metagenomic binning, comparative biology and taxonomic classification.</title>
        <authorList>
            <person name="Goeker M."/>
        </authorList>
    </citation>
    <scope>NUCLEOTIDE SEQUENCE [LARGE SCALE GENOMIC DNA]</scope>
    <source>
        <strain evidence="3 4">DSM 21153</strain>
    </source>
</reference>